<dbReference type="Pfam" id="PF18370">
    <property type="entry name" value="RGI_lyase"/>
    <property type="match status" value="1"/>
</dbReference>
<evidence type="ECO:0000256" key="1">
    <source>
        <dbReference type="ARBA" id="ARBA00022729"/>
    </source>
</evidence>
<feature type="domain" description="Rhamnogalacturonan lyase family 11 C-terminal" evidence="3">
    <location>
        <begin position="95"/>
        <end position="596"/>
    </location>
</feature>
<evidence type="ECO:0008006" key="6">
    <source>
        <dbReference type="Google" id="ProtNLM"/>
    </source>
</evidence>
<accession>A0A9R1CXM7</accession>
<sequence>MDKLDRGLVAVKTTDGVYCSWRILGEEYYGVKYNLYRDGVKVNSTPLTVSNYTDAAGTASSTYTVRAVVNGLEQTATGTATKVLSTNGNGFGYLEIPRPKRYSVKDGTDITDTFEPNDATVADVDGDGQMELIVKQWSKPNSANYAGPDYDRIEVFKLDGTLLWWIDCGPNLWDFQHNETNIAAYDWDEDGKAECIMRAADGTTIHAADGKTYVIGDPTKSYRSNLGSGGSGEQFVHEGAEFLLYMNGATGVPYNIGPAEHPTYMDYPLKRLEDGETDLNAAWGDSYGHRSSKNFFGAPYFDGRNPSIFLARGIYTRHKMIALDVDKATHKLNTRWRWNCNTPGSIWYGEGYHNYAVADVDWDGRDEIVFGSMVIDDNGHGLSSTGLGHGDAEHVGDYNPYVHGEEIFACNETQPSNNYRDATTSKIYYRLAGGGDDGRSMMGNFTNKYPGAIGTSGHDTPISAVTSQHVTAPTPSLNFRIYWDGDLLDEGLNGQDLRNSVFIIRNYDQNKQWSLSGSLTNNDTKATPCFQGDIFGDWREEVVARTADGNIRIYTSTIPTQYRIPTLLSDKQYRNAMVWQMNGYNQPPAVSYFLGELEGITQAPPAETNNGREEISNGATIGKGYDGKQILMAETGNMTVSVADGAAPEVFFDNAPTWVQGHDDNDNITTTTYTHTLTGGAFGGAMRLTKQGDGVLVLPTVEQKYSGNTDIWAGTVNFDGTMSNSAVWLNRLTTLNSHNGHFAKGIKADYGATINVGGTKEKGTLTTDSLNLGFGSILGFKVYADGTCDSLTANVLKLEKKVWPNGNGPEYDAPRIHVTAVDSIRPGEYTIGKVGKIDGNLADVKISGLEGHKASLKYEDGQLKLVVAEMRNAGSVEWTGSVDGEWDLADKENFRSADGSDVFVTGDTVTFNDNATNTNVKITEPVQPKAIIFDNNTKDYTLSGAAVTGESQITKKGDAALTINNVSDFTGSVSLNGGTTKIAALGLADGVNNGPFGYYTNRVTINGGTLAPQASFTTSHPFAIGANGGTIDVPAGVTMTMGNALTGDGNTLTKNGDGQLTMPGTVAFDKLIVNGGTVQASESANVHAYPTTVVLNGGILRDPDNFYSYSSNRTNIQVPADATAEWYLDGRCDYYGSISGAGNLTVYARSSRNRWHGNTTNFTGALTIAGSKSGSYDPQFDFYGNTNLSRAAVTISVAANNNGNVIQLGNLKGNATLSGKGTWQIGALGDDIVFNGTVSGGKITKVGDGVWTMSKQMTDVSDNVQVNGGALNLTNQSTSSMYFGNHDVVAANGGVIAGMGYVHAVNVNDGGTLYPGNYNQSIKNGTFTTKSGVYCYPGSTLKMFVRHNNSAAFRGTKLKVGATLRVNGDIVVEGYNNMQGVKDGEEFTLWTADAFDGTPTNIILPELPAGFEWDTTGLLKATGVIKVVASTTGINALPAAGEFSGAVYNLAGVKISDITTTRANVEKDIRSIAGPGAYIVRTGKTAAKIVIK</sequence>
<dbReference type="InterPro" id="IPR013425">
    <property type="entry name" value="Autotrns_rpt"/>
</dbReference>
<dbReference type="EMBL" id="BPUB01000001">
    <property type="protein sequence ID" value="GJG58143.1"/>
    <property type="molecule type" value="Genomic_DNA"/>
</dbReference>
<evidence type="ECO:0000259" key="3">
    <source>
        <dbReference type="Pfam" id="PF21348"/>
    </source>
</evidence>
<dbReference type="Pfam" id="PF21348">
    <property type="entry name" value="RGL11_C"/>
    <property type="match status" value="1"/>
</dbReference>
<dbReference type="SUPFAM" id="SSF51126">
    <property type="entry name" value="Pectin lyase-like"/>
    <property type="match status" value="1"/>
</dbReference>
<keyword evidence="1" id="KW-0732">Signal</keyword>
<evidence type="ECO:0000313" key="4">
    <source>
        <dbReference type="EMBL" id="GJG58143.1"/>
    </source>
</evidence>
<dbReference type="PANTHER" id="PTHR43118">
    <property type="entry name" value="RHAMNOGALACTURONAN LYASE (EUROFUNG)"/>
    <property type="match status" value="1"/>
</dbReference>
<dbReference type="SUPFAM" id="SSF69318">
    <property type="entry name" value="Integrin alpha N-terminal domain"/>
    <property type="match status" value="1"/>
</dbReference>
<dbReference type="InterPro" id="IPR049366">
    <property type="entry name" value="RGL11_C"/>
</dbReference>
<reference evidence="4" key="1">
    <citation type="journal article" date="2022" name="Int. J. Syst. Evol. Microbiol.">
        <title>Prevotella lacticifex sp. nov., isolated from the rumen of cows.</title>
        <authorList>
            <person name="Shinkai T."/>
            <person name="Ikeyama N."/>
            <person name="Kumagai M."/>
            <person name="Ohmori H."/>
            <person name="Sakamoto M."/>
            <person name="Ohkuma M."/>
            <person name="Mitsumori M."/>
        </authorList>
    </citation>
    <scope>NUCLEOTIDE SEQUENCE</scope>
    <source>
        <strain evidence="4">R5076</strain>
    </source>
</reference>
<proteinExistence type="predicted"/>
<dbReference type="InterPro" id="IPR034641">
    <property type="entry name" value="RGL11"/>
</dbReference>
<organism evidence="4 5">
    <name type="scientific">Prevotella lacticifex</name>
    <dbReference type="NCBI Taxonomy" id="2854755"/>
    <lineage>
        <taxon>Bacteria</taxon>
        <taxon>Pseudomonadati</taxon>
        <taxon>Bacteroidota</taxon>
        <taxon>Bacteroidia</taxon>
        <taxon>Bacteroidales</taxon>
        <taxon>Prevotellaceae</taxon>
        <taxon>Prevotella</taxon>
    </lineage>
</organism>
<dbReference type="InterPro" id="IPR041624">
    <property type="entry name" value="RGI_lyase"/>
</dbReference>
<dbReference type="InterPro" id="IPR011050">
    <property type="entry name" value="Pectin_lyase_fold/virulence"/>
</dbReference>
<dbReference type="InterPro" id="IPR028994">
    <property type="entry name" value="Integrin_alpha_N"/>
</dbReference>
<evidence type="ECO:0000259" key="2">
    <source>
        <dbReference type="Pfam" id="PF18370"/>
    </source>
</evidence>
<keyword evidence="5" id="KW-1185">Reference proteome</keyword>
<dbReference type="Pfam" id="PF12951">
    <property type="entry name" value="PATR"/>
    <property type="match status" value="3"/>
</dbReference>
<dbReference type="Gene3D" id="2.60.40.10">
    <property type="entry name" value="Immunoglobulins"/>
    <property type="match status" value="1"/>
</dbReference>
<dbReference type="PANTHER" id="PTHR43118:SF1">
    <property type="entry name" value="RHAMNOGALACTURONAN LYASE (EUROFUNG)"/>
    <property type="match status" value="1"/>
</dbReference>
<gene>
    <name evidence="4" type="ORF">PRLR5076_09940</name>
</gene>
<comment type="caution">
    <text evidence="4">The sequence shown here is derived from an EMBL/GenBank/DDBJ whole genome shotgun (WGS) entry which is preliminary data.</text>
</comment>
<feature type="domain" description="Rhamnogalacturonan I lyase beta-sheet" evidence="2">
    <location>
        <begin position="1"/>
        <end position="80"/>
    </location>
</feature>
<dbReference type="InterPro" id="IPR013783">
    <property type="entry name" value="Ig-like_fold"/>
</dbReference>
<name>A0A9R1CXM7_9BACT</name>
<protein>
    <recommendedName>
        <fullName evidence="6">Rhamnogalacturonan I lyase beta-sheet domain-containing protein</fullName>
    </recommendedName>
</protein>
<evidence type="ECO:0000313" key="5">
    <source>
        <dbReference type="Proteomes" id="UP000825483"/>
    </source>
</evidence>
<dbReference type="Proteomes" id="UP000825483">
    <property type="component" value="Unassembled WGS sequence"/>
</dbReference>